<dbReference type="InterPro" id="IPR011613">
    <property type="entry name" value="GH15-like"/>
</dbReference>
<dbReference type="InterPro" id="IPR012341">
    <property type="entry name" value="6hp_glycosidase-like_sf"/>
</dbReference>
<evidence type="ECO:0000256" key="5">
    <source>
        <dbReference type="ARBA" id="ARBA00023277"/>
    </source>
</evidence>
<dbReference type="EMBL" id="CAXAMN010022584">
    <property type="protein sequence ID" value="CAK9071005.1"/>
    <property type="molecule type" value="Genomic_DNA"/>
</dbReference>
<evidence type="ECO:0000256" key="3">
    <source>
        <dbReference type="ARBA" id="ARBA00012593"/>
    </source>
</evidence>
<evidence type="ECO:0000256" key="8">
    <source>
        <dbReference type="SAM" id="SignalP"/>
    </source>
</evidence>
<comment type="similarity">
    <text evidence="2">Belongs to the glycosyl hydrolase 15 family.</text>
</comment>
<evidence type="ECO:0000256" key="1">
    <source>
        <dbReference type="ARBA" id="ARBA00001863"/>
    </source>
</evidence>
<dbReference type="PANTHER" id="PTHR31616:SF9">
    <property type="entry name" value="GLUCOAMYLASE, INTRACELLULAR SPORULATION-SPECIFIC"/>
    <property type="match status" value="1"/>
</dbReference>
<protein>
    <recommendedName>
        <fullName evidence="3">glucan 1,4-alpha-glucosidase</fullName>
        <ecNumber evidence="3">3.2.1.3</ecNumber>
    </recommendedName>
</protein>
<keyword evidence="5" id="KW-0119">Carbohydrate metabolism</keyword>
<evidence type="ECO:0000313" key="11">
    <source>
        <dbReference type="Proteomes" id="UP001642484"/>
    </source>
</evidence>
<name>A0ABP0P4N7_9DINO</name>
<organism evidence="10 11">
    <name type="scientific">Durusdinium trenchii</name>
    <dbReference type="NCBI Taxonomy" id="1381693"/>
    <lineage>
        <taxon>Eukaryota</taxon>
        <taxon>Sar</taxon>
        <taxon>Alveolata</taxon>
        <taxon>Dinophyceae</taxon>
        <taxon>Suessiales</taxon>
        <taxon>Symbiodiniaceae</taxon>
        <taxon>Durusdinium</taxon>
    </lineage>
</organism>
<keyword evidence="4" id="KW-0378">Hydrolase</keyword>
<dbReference type="PANTHER" id="PTHR31616">
    <property type="entry name" value="TREHALASE"/>
    <property type="match status" value="1"/>
</dbReference>
<evidence type="ECO:0000256" key="6">
    <source>
        <dbReference type="ARBA" id="ARBA00023295"/>
    </source>
</evidence>
<comment type="catalytic activity">
    <reaction evidence="1">
        <text>Hydrolysis of terminal (1-&gt;4)-linked alpha-D-glucose residues successively from non-reducing ends of the chains with release of beta-D-glucose.</text>
        <dbReference type="EC" id="3.2.1.3"/>
    </reaction>
</comment>
<keyword evidence="8" id="KW-0732">Signal</keyword>
<dbReference type="InterPro" id="IPR000165">
    <property type="entry name" value="Glucoamylase"/>
</dbReference>
<evidence type="ECO:0000313" key="10">
    <source>
        <dbReference type="EMBL" id="CAK9071005.1"/>
    </source>
</evidence>
<dbReference type="SUPFAM" id="SSF48208">
    <property type="entry name" value="Six-hairpin glycosidases"/>
    <property type="match status" value="1"/>
</dbReference>
<comment type="caution">
    <text evidence="10">The sequence shown here is derived from an EMBL/GenBank/DDBJ whole genome shotgun (WGS) entry which is preliminary data.</text>
</comment>
<feature type="signal peptide" evidence="8">
    <location>
        <begin position="1"/>
        <end position="18"/>
    </location>
</feature>
<sequence length="296" mass="33400">MLRRWVWSPCLLLLGAAGDSCFVHLKKPLEAPPFSAAEEAELWRLFEANVNVNGLGAVIASPGACPAQVDCCGIMDPMPYGFHWTRDASLSLLTLLERVERSTRHNDEPVSMAPSLRGWRTSDSTLPKLRSDVEKTIVAYAAWVARMHGRTRLAGNLESVQSAAEEAFVEPKWSFDGEPYRGGWCRPQTDGPALRARLLMRAAEIFPHLVNETLWPLAQKDLDWLVEHHSMESCDLWEETRDSDFLWNRVVQLAALVEGHHFATDPVLKRRYLDAAQQKGKLWPTTWRTTVQGKSS</sequence>
<feature type="chain" id="PRO_5046770473" description="glucan 1,4-alpha-glucosidase" evidence="8">
    <location>
        <begin position="19"/>
        <end position="296"/>
    </location>
</feature>
<dbReference type="Gene3D" id="1.50.10.10">
    <property type="match status" value="1"/>
</dbReference>
<evidence type="ECO:0000256" key="7">
    <source>
        <dbReference type="ARBA" id="ARBA00023326"/>
    </source>
</evidence>
<accession>A0ABP0P4N7</accession>
<evidence type="ECO:0000256" key="2">
    <source>
        <dbReference type="ARBA" id="ARBA00006188"/>
    </source>
</evidence>
<dbReference type="Pfam" id="PF00723">
    <property type="entry name" value="Glyco_hydro_15"/>
    <property type="match status" value="1"/>
</dbReference>
<dbReference type="PRINTS" id="PR00736">
    <property type="entry name" value="GLHYDRLASE15"/>
</dbReference>
<dbReference type="Proteomes" id="UP001642484">
    <property type="component" value="Unassembled WGS sequence"/>
</dbReference>
<evidence type="ECO:0000256" key="4">
    <source>
        <dbReference type="ARBA" id="ARBA00022801"/>
    </source>
</evidence>
<gene>
    <name evidence="10" type="ORF">CCMP2556_LOCUS34940</name>
</gene>
<dbReference type="InterPro" id="IPR008928">
    <property type="entry name" value="6-hairpin_glycosidase_sf"/>
</dbReference>
<keyword evidence="7" id="KW-0624">Polysaccharide degradation</keyword>
<keyword evidence="6" id="KW-0326">Glycosidase</keyword>
<evidence type="ECO:0000259" key="9">
    <source>
        <dbReference type="Pfam" id="PF00723"/>
    </source>
</evidence>
<proteinExistence type="inferred from homology"/>
<dbReference type="EC" id="3.2.1.3" evidence="3"/>
<keyword evidence="11" id="KW-1185">Reference proteome</keyword>
<feature type="domain" description="GH15-like" evidence="9">
    <location>
        <begin position="56"/>
        <end position="265"/>
    </location>
</feature>
<reference evidence="10 11" key="1">
    <citation type="submission" date="2024-02" db="EMBL/GenBank/DDBJ databases">
        <authorList>
            <person name="Chen Y."/>
            <person name="Shah S."/>
            <person name="Dougan E. K."/>
            <person name="Thang M."/>
            <person name="Chan C."/>
        </authorList>
    </citation>
    <scope>NUCLEOTIDE SEQUENCE [LARGE SCALE GENOMIC DNA]</scope>
</reference>